<organism evidence="2 3">
    <name type="scientific">Stephania japonica</name>
    <dbReference type="NCBI Taxonomy" id="461633"/>
    <lineage>
        <taxon>Eukaryota</taxon>
        <taxon>Viridiplantae</taxon>
        <taxon>Streptophyta</taxon>
        <taxon>Embryophyta</taxon>
        <taxon>Tracheophyta</taxon>
        <taxon>Spermatophyta</taxon>
        <taxon>Magnoliopsida</taxon>
        <taxon>Ranunculales</taxon>
        <taxon>Menispermaceae</taxon>
        <taxon>Menispermoideae</taxon>
        <taxon>Cissampelideae</taxon>
        <taxon>Stephania</taxon>
    </lineage>
</organism>
<sequence length="90" mass="10546">MHNAYVRILTKNETQKEKKGFFLIFQPNKKEFVGYLWKKLNLANQGIKVQLTRVGKMFINNANNNNNNNNDNNNNNNNNANDEEKIITDF</sequence>
<dbReference type="EMBL" id="JBBNAE010000002">
    <property type="protein sequence ID" value="KAK9146014.1"/>
    <property type="molecule type" value="Genomic_DNA"/>
</dbReference>
<feature type="region of interest" description="Disordered" evidence="1">
    <location>
        <begin position="62"/>
        <end position="90"/>
    </location>
</feature>
<dbReference type="Proteomes" id="UP001417504">
    <property type="component" value="Unassembled WGS sequence"/>
</dbReference>
<accession>A0AAP0K6L1</accession>
<name>A0AAP0K6L1_9MAGN</name>
<gene>
    <name evidence="2" type="ORF">Sjap_005917</name>
</gene>
<feature type="compositionally biased region" description="Low complexity" evidence="1">
    <location>
        <begin position="62"/>
        <end position="80"/>
    </location>
</feature>
<evidence type="ECO:0000313" key="2">
    <source>
        <dbReference type="EMBL" id="KAK9146014.1"/>
    </source>
</evidence>
<dbReference type="AlphaFoldDB" id="A0AAP0K6L1"/>
<comment type="caution">
    <text evidence="2">The sequence shown here is derived from an EMBL/GenBank/DDBJ whole genome shotgun (WGS) entry which is preliminary data.</text>
</comment>
<protein>
    <submittedName>
        <fullName evidence="2">Uncharacterized protein</fullName>
    </submittedName>
</protein>
<keyword evidence="3" id="KW-1185">Reference proteome</keyword>
<evidence type="ECO:0000313" key="3">
    <source>
        <dbReference type="Proteomes" id="UP001417504"/>
    </source>
</evidence>
<proteinExistence type="predicted"/>
<evidence type="ECO:0000256" key="1">
    <source>
        <dbReference type="SAM" id="MobiDB-lite"/>
    </source>
</evidence>
<reference evidence="2 3" key="1">
    <citation type="submission" date="2024-01" db="EMBL/GenBank/DDBJ databases">
        <title>Genome assemblies of Stephania.</title>
        <authorList>
            <person name="Yang L."/>
        </authorList>
    </citation>
    <scope>NUCLEOTIDE SEQUENCE [LARGE SCALE GENOMIC DNA]</scope>
    <source>
        <strain evidence="2">QJT</strain>
        <tissue evidence="2">Leaf</tissue>
    </source>
</reference>